<keyword evidence="2" id="KW-1185">Reference proteome</keyword>
<proteinExistence type="predicted"/>
<protein>
    <submittedName>
        <fullName evidence="1">Uncharacterized protein</fullName>
    </submittedName>
</protein>
<sequence length="153" mass="16992">MCPTIQVIGGHKCRSLVLVHAASTMSVRSGGGWWRWSKKKDMYRNRYRMLGVRWCRAVDVACPATVQLSAGSQRRGNSGISRSTDVLAVQPGDLRRDSICSHDPTSMLKPLCQEKDGGPLDQRKRNLAAGVLQFCCRKCYSNATAKLQHEELA</sequence>
<dbReference type="EMBL" id="BTGU01000042">
    <property type="protein sequence ID" value="GMN52641.1"/>
    <property type="molecule type" value="Genomic_DNA"/>
</dbReference>
<reference evidence="1" key="1">
    <citation type="submission" date="2023-07" db="EMBL/GenBank/DDBJ databases">
        <title>draft genome sequence of fig (Ficus carica).</title>
        <authorList>
            <person name="Takahashi T."/>
            <person name="Nishimura K."/>
        </authorList>
    </citation>
    <scope>NUCLEOTIDE SEQUENCE</scope>
</reference>
<comment type="caution">
    <text evidence="1">The sequence shown here is derived from an EMBL/GenBank/DDBJ whole genome shotgun (WGS) entry which is preliminary data.</text>
</comment>
<gene>
    <name evidence="1" type="ORF">TIFTF001_021786</name>
</gene>
<dbReference type="AlphaFoldDB" id="A0AA88AZ27"/>
<name>A0AA88AZ27_FICCA</name>
<dbReference type="Proteomes" id="UP001187192">
    <property type="component" value="Unassembled WGS sequence"/>
</dbReference>
<organism evidence="1 2">
    <name type="scientific">Ficus carica</name>
    <name type="common">Common fig</name>
    <dbReference type="NCBI Taxonomy" id="3494"/>
    <lineage>
        <taxon>Eukaryota</taxon>
        <taxon>Viridiplantae</taxon>
        <taxon>Streptophyta</taxon>
        <taxon>Embryophyta</taxon>
        <taxon>Tracheophyta</taxon>
        <taxon>Spermatophyta</taxon>
        <taxon>Magnoliopsida</taxon>
        <taxon>eudicotyledons</taxon>
        <taxon>Gunneridae</taxon>
        <taxon>Pentapetalae</taxon>
        <taxon>rosids</taxon>
        <taxon>fabids</taxon>
        <taxon>Rosales</taxon>
        <taxon>Moraceae</taxon>
        <taxon>Ficeae</taxon>
        <taxon>Ficus</taxon>
    </lineage>
</organism>
<accession>A0AA88AZ27</accession>
<evidence type="ECO:0000313" key="2">
    <source>
        <dbReference type="Proteomes" id="UP001187192"/>
    </source>
</evidence>
<evidence type="ECO:0000313" key="1">
    <source>
        <dbReference type="EMBL" id="GMN52641.1"/>
    </source>
</evidence>